<keyword evidence="4 8" id="KW-0479">Metal-binding</keyword>
<dbReference type="GO" id="GO:0020037">
    <property type="term" value="F:heme binding"/>
    <property type="evidence" value="ECO:0007669"/>
    <property type="project" value="InterPro"/>
</dbReference>
<dbReference type="InterPro" id="IPR017972">
    <property type="entry name" value="Cyt_P450_CS"/>
</dbReference>
<keyword evidence="7 8" id="KW-0503">Monooxygenase</keyword>
<keyword evidence="3 8" id="KW-0349">Heme</keyword>
<evidence type="ECO:0000256" key="4">
    <source>
        <dbReference type="ARBA" id="ARBA00022723"/>
    </source>
</evidence>
<comment type="cofactor">
    <cofactor evidence="1">
        <name>heme</name>
        <dbReference type="ChEBI" id="CHEBI:30413"/>
    </cofactor>
</comment>
<accession>A0A1I2KGQ3</accession>
<proteinExistence type="inferred from homology"/>
<comment type="similarity">
    <text evidence="2 8">Belongs to the cytochrome P450 family.</text>
</comment>
<organism evidence="9 10">
    <name type="scientific">Streptomyces mirabilis</name>
    <dbReference type="NCBI Taxonomy" id="68239"/>
    <lineage>
        <taxon>Bacteria</taxon>
        <taxon>Bacillati</taxon>
        <taxon>Actinomycetota</taxon>
        <taxon>Actinomycetes</taxon>
        <taxon>Kitasatosporales</taxon>
        <taxon>Streptomycetaceae</taxon>
        <taxon>Streptomyces</taxon>
    </lineage>
</organism>
<evidence type="ECO:0000256" key="3">
    <source>
        <dbReference type="ARBA" id="ARBA00022617"/>
    </source>
</evidence>
<dbReference type="SUPFAM" id="SSF48264">
    <property type="entry name" value="Cytochrome P450"/>
    <property type="match status" value="1"/>
</dbReference>
<gene>
    <name evidence="9" type="ORF">SAMN02787118_1106</name>
</gene>
<dbReference type="AlphaFoldDB" id="A0A1I2KGQ3"/>
<dbReference type="Pfam" id="PF00067">
    <property type="entry name" value="p450"/>
    <property type="match status" value="1"/>
</dbReference>
<reference evidence="9 10" key="1">
    <citation type="submission" date="2016-10" db="EMBL/GenBank/DDBJ databases">
        <authorList>
            <person name="de Groot N.N."/>
        </authorList>
    </citation>
    <scope>NUCLEOTIDE SEQUENCE [LARGE SCALE GENOMIC DNA]</scope>
    <source>
        <strain evidence="9 10">OK461</strain>
    </source>
</reference>
<evidence type="ECO:0000256" key="1">
    <source>
        <dbReference type="ARBA" id="ARBA00001971"/>
    </source>
</evidence>
<protein>
    <submittedName>
        <fullName evidence="9">Cytochrome P450</fullName>
    </submittedName>
</protein>
<dbReference type="RefSeq" id="WP_075029618.1">
    <property type="nucleotide sequence ID" value="NZ_FONR01000010.1"/>
</dbReference>
<evidence type="ECO:0000256" key="2">
    <source>
        <dbReference type="ARBA" id="ARBA00010617"/>
    </source>
</evidence>
<evidence type="ECO:0000313" key="9">
    <source>
        <dbReference type="EMBL" id="SFF64437.1"/>
    </source>
</evidence>
<dbReference type="OrthoDB" id="4037083at2"/>
<dbReference type="PRINTS" id="PR00359">
    <property type="entry name" value="BP450"/>
</dbReference>
<dbReference type="PANTHER" id="PTHR46696">
    <property type="entry name" value="P450, PUTATIVE (EUROFUNG)-RELATED"/>
    <property type="match status" value="1"/>
</dbReference>
<keyword evidence="6 8" id="KW-0408">Iron</keyword>
<dbReference type="GO" id="GO:0016705">
    <property type="term" value="F:oxidoreductase activity, acting on paired donors, with incorporation or reduction of molecular oxygen"/>
    <property type="evidence" value="ECO:0007669"/>
    <property type="project" value="InterPro"/>
</dbReference>
<dbReference type="InterPro" id="IPR036396">
    <property type="entry name" value="Cyt_P450_sf"/>
</dbReference>
<dbReference type="GO" id="GO:0005506">
    <property type="term" value="F:iron ion binding"/>
    <property type="evidence" value="ECO:0007669"/>
    <property type="project" value="InterPro"/>
</dbReference>
<evidence type="ECO:0000256" key="8">
    <source>
        <dbReference type="RuleBase" id="RU000461"/>
    </source>
</evidence>
<name>A0A1I2KGQ3_9ACTN</name>
<sequence length="397" mass="43370">MDNVTAETTVPQIPTDREAEPVKWFDELRESHGVHWDESTNTWYVTRYDDVYDLLPDPRLGAQVETYCPPSLTEEQENTYWRVTEFIDRWPVFSDPPRHTGMRRLLLPLFTPAAVRQMVAAMTDSVAATSPTVTPDRLFADVVRPALAAGLSDLLDEEPDGLAQLADCATRILAVGPIETYDPGIGRLAEEALDELTGLVAQRCAAPRGVLASALSRALSDGTLDLLDATAIYAQLVSGALEPTAAAVARLLEALTGPESAAVDLKEDVDGAVDEALRLVTPFHLATRRALSDLTLHGHTVRAESRVVLVLVAANRDPRRFADPDTFRADRTGARHVAFGRGRHACLAAGLTRQVMREMMLQLASTGLLEELPRLTAVWKGDFGARFADDLVVTRDA</sequence>
<dbReference type="PROSITE" id="PS00086">
    <property type="entry name" value="CYTOCHROME_P450"/>
    <property type="match status" value="1"/>
</dbReference>
<dbReference type="GO" id="GO:0004497">
    <property type="term" value="F:monooxygenase activity"/>
    <property type="evidence" value="ECO:0007669"/>
    <property type="project" value="UniProtKB-KW"/>
</dbReference>
<dbReference type="Gene3D" id="1.10.630.10">
    <property type="entry name" value="Cytochrome P450"/>
    <property type="match status" value="1"/>
</dbReference>
<evidence type="ECO:0000313" key="10">
    <source>
        <dbReference type="Proteomes" id="UP000181942"/>
    </source>
</evidence>
<dbReference type="InterPro" id="IPR002397">
    <property type="entry name" value="Cyt_P450_B"/>
</dbReference>
<keyword evidence="5 8" id="KW-0560">Oxidoreductase</keyword>
<evidence type="ECO:0000256" key="5">
    <source>
        <dbReference type="ARBA" id="ARBA00023002"/>
    </source>
</evidence>
<dbReference type="PANTHER" id="PTHR46696:SF5">
    <property type="entry name" value="CYTOCHROME P450 BJ-1"/>
    <property type="match status" value="1"/>
</dbReference>
<dbReference type="Proteomes" id="UP000181942">
    <property type="component" value="Unassembled WGS sequence"/>
</dbReference>
<evidence type="ECO:0000256" key="6">
    <source>
        <dbReference type="ARBA" id="ARBA00023004"/>
    </source>
</evidence>
<evidence type="ECO:0000256" key="7">
    <source>
        <dbReference type="ARBA" id="ARBA00023033"/>
    </source>
</evidence>
<dbReference type="EMBL" id="FONR01000010">
    <property type="protein sequence ID" value="SFF64437.1"/>
    <property type="molecule type" value="Genomic_DNA"/>
</dbReference>
<dbReference type="InterPro" id="IPR001128">
    <property type="entry name" value="Cyt_P450"/>
</dbReference>